<protein>
    <submittedName>
        <fullName evidence="2">Uncharacterized protein</fullName>
    </submittedName>
</protein>
<organism evidence="2 3">
    <name type="scientific">Phenylobacterium montanum</name>
    <dbReference type="NCBI Taxonomy" id="2823693"/>
    <lineage>
        <taxon>Bacteria</taxon>
        <taxon>Pseudomonadati</taxon>
        <taxon>Pseudomonadota</taxon>
        <taxon>Alphaproteobacteria</taxon>
        <taxon>Caulobacterales</taxon>
        <taxon>Caulobacteraceae</taxon>
        <taxon>Phenylobacterium</taxon>
    </lineage>
</organism>
<evidence type="ECO:0000256" key="1">
    <source>
        <dbReference type="SAM" id="Phobius"/>
    </source>
</evidence>
<name>A0A975IW67_9CAUL</name>
<sequence length="133" mass="14356">MPPTDWITAGAASGMFVLSLGAVAITQGAHRARTEALESDVRALDERLTALEALKIAVEGLSRGIEHLADRLADSQKLSAAELARMADQIAAGQRLIDARFDAMKELSARELDEVKHGVRNIRQVLERDGRAA</sequence>
<proteinExistence type="predicted"/>
<gene>
    <name evidence="2" type="ORF">KCG34_24045</name>
</gene>
<dbReference type="KEGG" id="caul:KCG34_24045"/>
<feature type="transmembrane region" description="Helical" evidence="1">
    <location>
        <begin position="6"/>
        <end position="25"/>
    </location>
</feature>
<evidence type="ECO:0000313" key="3">
    <source>
        <dbReference type="Proteomes" id="UP000676409"/>
    </source>
</evidence>
<keyword evidence="1" id="KW-0472">Membrane</keyword>
<accession>A0A975IW67</accession>
<dbReference type="AlphaFoldDB" id="A0A975IW67"/>
<keyword evidence="1" id="KW-0812">Transmembrane</keyword>
<dbReference type="RefSeq" id="WP_211938117.1">
    <property type="nucleotide sequence ID" value="NZ_CP073078.1"/>
</dbReference>
<keyword evidence="3" id="KW-1185">Reference proteome</keyword>
<dbReference type="Proteomes" id="UP000676409">
    <property type="component" value="Chromosome"/>
</dbReference>
<keyword evidence="1" id="KW-1133">Transmembrane helix</keyword>
<dbReference type="EMBL" id="CP073078">
    <property type="protein sequence ID" value="QUD88066.1"/>
    <property type="molecule type" value="Genomic_DNA"/>
</dbReference>
<reference evidence="2" key="1">
    <citation type="submission" date="2021-04" db="EMBL/GenBank/DDBJ databases">
        <title>The complete genome sequence of Caulobacter sp. S6.</title>
        <authorList>
            <person name="Tang Y."/>
            <person name="Ouyang W."/>
            <person name="Liu Q."/>
            <person name="Huang B."/>
            <person name="Guo Z."/>
            <person name="Lei P."/>
        </authorList>
    </citation>
    <scope>NUCLEOTIDE SEQUENCE</scope>
    <source>
        <strain evidence="2">S6</strain>
    </source>
</reference>
<evidence type="ECO:0000313" key="2">
    <source>
        <dbReference type="EMBL" id="QUD88066.1"/>
    </source>
</evidence>